<feature type="region of interest" description="Disordered" evidence="1">
    <location>
        <begin position="1"/>
        <end position="25"/>
    </location>
</feature>
<keyword evidence="2" id="KW-0812">Transmembrane</keyword>
<reference evidence="3 4" key="1">
    <citation type="submission" date="2019-10" db="EMBL/GenBank/DDBJ databases">
        <authorList>
            <person name="Palmer J.M."/>
        </authorList>
    </citation>
    <scope>NUCLEOTIDE SEQUENCE [LARGE SCALE GENOMIC DNA]</scope>
    <source>
        <strain evidence="3 4">TWF694</strain>
    </source>
</reference>
<evidence type="ECO:0000256" key="1">
    <source>
        <dbReference type="SAM" id="MobiDB-lite"/>
    </source>
</evidence>
<feature type="compositionally biased region" description="Basic and acidic residues" evidence="1">
    <location>
        <begin position="11"/>
        <end position="20"/>
    </location>
</feature>
<dbReference type="AlphaFoldDB" id="A0AAV9X6B6"/>
<keyword evidence="4" id="KW-1185">Reference proteome</keyword>
<comment type="caution">
    <text evidence="3">The sequence shown here is derived from an EMBL/GenBank/DDBJ whole genome shotgun (WGS) entry which is preliminary data.</text>
</comment>
<evidence type="ECO:0000256" key="2">
    <source>
        <dbReference type="SAM" id="Phobius"/>
    </source>
</evidence>
<dbReference type="EMBL" id="JAVHJO010000009">
    <property type="protein sequence ID" value="KAK6537222.1"/>
    <property type="molecule type" value="Genomic_DNA"/>
</dbReference>
<feature type="compositionally biased region" description="Low complexity" evidence="1">
    <location>
        <begin position="1"/>
        <end position="10"/>
    </location>
</feature>
<feature type="transmembrane region" description="Helical" evidence="2">
    <location>
        <begin position="35"/>
        <end position="56"/>
    </location>
</feature>
<keyword evidence="2" id="KW-0472">Membrane</keyword>
<keyword evidence="2" id="KW-1133">Transmembrane helix</keyword>
<proteinExistence type="predicted"/>
<feature type="transmembrane region" description="Helical" evidence="2">
    <location>
        <begin position="62"/>
        <end position="79"/>
    </location>
</feature>
<accession>A0AAV9X6B6</accession>
<sequence length="123" mass="13734">MSTTTTTATETKGDSSKEDSSPLLPKPSMHIPTGYYFLVLFSPLLLGLSFVILGLLIILTGVLLILAAPAFLIVGPFIIPRNVSPDDPKWGWKWILDRNVSELREWIRTKVIKGEYYLKGKSE</sequence>
<name>A0AAV9X6B6_9PEZI</name>
<dbReference type="Proteomes" id="UP001365542">
    <property type="component" value="Unassembled WGS sequence"/>
</dbReference>
<gene>
    <name evidence="3" type="ORF">TWF694_011419</name>
</gene>
<evidence type="ECO:0000313" key="4">
    <source>
        <dbReference type="Proteomes" id="UP001365542"/>
    </source>
</evidence>
<organism evidence="3 4">
    <name type="scientific">Orbilia ellipsospora</name>
    <dbReference type="NCBI Taxonomy" id="2528407"/>
    <lineage>
        <taxon>Eukaryota</taxon>
        <taxon>Fungi</taxon>
        <taxon>Dikarya</taxon>
        <taxon>Ascomycota</taxon>
        <taxon>Pezizomycotina</taxon>
        <taxon>Orbiliomycetes</taxon>
        <taxon>Orbiliales</taxon>
        <taxon>Orbiliaceae</taxon>
        <taxon>Orbilia</taxon>
    </lineage>
</organism>
<evidence type="ECO:0000313" key="3">
    <source>
        <dbReference type="EMBL" id="KAK6537222.1"/>
    </source>
</evidence>
<protein>
    <submittedName>
        <fullName evidence="3">Uncharacterized protein</fullName>
    </submittedName>
</protein>